<evidence type="ECO:0000313" key="2">
    <source>
        <dbReference type="Proteomes" id="UP000290289"/>
    </source>
</evidence>
<keyword evidence="2" id="KW-1185">Reference proteome</keyword>
<dbReference type="AlphaFoldDB" id="A0A498K279"/>
<sequence>MVDVNVTITLFDYSSFGEHDQYSLWERNTTITFTRLTGVKQHRVEEKFQSNEPAVMWFLTSDGASAAWIRPKNFFSGYF</sequence>
<dbReference type="Proteomes" id="UP000290289">
    <property type="component" value="Chromosome 4"/>
</dbReference>
<gene>
    <name evidence="1" type="ORF">DVH24_014767</name>
</gene>
<name>A0A498K279_MALDO</name>
<organism evidence="1 2">
    <name type="scientific">Malus domestica</name>
    <name type="common">Apple</name>
    <name type="synonym">Pyrus malus</name>
    <dbReference type="NCBI Taxonomy" id="3750"/>
    <lineage>
        <taxon>Eukaryota</taxon>
        <taxon>Viridiplantae</taxon>
        <taxon>Streptophyta</taxon>
        <taxon>Embryophyta</taxon>
        <taxon>Tracheophyta</taxon>
        <taxon>Spermatophyta</taxon>
        <taxon>Magnoliopsida</taxon>
        <taxon>eudicotyledons</taxon>
        <taxon>Gunneridae</taxon>
        <taxon>Pentapetalae</taxon>
        <taxon>rosids</taxon>
        <taxon>fabids</taxon>
        <taxon>Rosales</taxon>
        <taxon>Rosaceae</taxon>
        <taxon>Amygdaloideae</taxon>
        <taxon>Maleae</taxon>
        <taxon>Malus</taxon>
    </lineage>
</organism>
<protein>
    <submittedName>
        <fullName evidence="1">Uncharacterized protein</fullName>
    </submittedName>
</protein>
<comment type="caution">
    <text evidence="1">The sequence shown here is derived from an EMBL/GenBank/DDBJ whole genome shotgun (WGS) entry which is preliminary data.</text>
</comment>
<accession>A0A498K279</accession>
<proteinExistence type="predicted"/>
<dbReference type="EMBL" id="RDQH01000330">
    <property type="protein sequence ID" value="RXI01418.1"/>
    <property type="molecule type" value="Genomic_DNA"/>
</dbReference>
<evidence type="ECO:0000313" key="1">
    <source>
        <dbReference type="EMBL" id="RXI01418.1"/>
    </source>
</evidence>
<reference evidence="1 2" key="1">
    <citation type="submission" date="2018-10" db="EMBL/GenBank/DDBJ databases">
        <title>A high-quality apple genome assembly.</title>
        <authorList>
            <person name="Hu J."/>
        </authorList>
    </citation>
    <scope>NUCLEOTIDE SEQUENCE [LARGE SCALE GENOMIC DNA]</scope>
    <source>
        <strain evidence="2">cv. HFTH1</strain>
        <tissue evidence="1">Young leaf</tissue>
    </source>
</reference>